<dbReference type="Proteomes" id="UP000295718">
    <property type="component" value="Unassembled WGS sequence"/>
</dbReference>
<dbReference type="OrthoDB" id="9811174at2"/>
<keyword evidence="8" id="KW-1185">Reference proteome</keyword>
<dbReference type="PANTHER" id="PTHR30204:SF69">
    <property type="entry name" value="MERR-FAMILY TRANSCRIPTIONAL REGULATOR"/>
    <property type="match status" value="1"/>
</dbReference>
<dbReference type="Gene3D" id="1.10.1660.10">
    <property type="match status" value="1"/>
</dbReference>
<reference evidence="7 8" key="1">
    <citation type="submission" date="2019-03" db="EMBL/GenBank/DDBJ databases">
        <title>Genomic Encyclopedia of Type Strains, Phase IV (KMG-IV): sequencing the most valuable type-strain genomes for metagenomic binning, comparative biology and taxonomic classification.</title>
        <authorList>
            <person name="Goeker M."/>
        </authorList>
    </citation>
    <scope>NUCLEOTIDE SEQUENCE [LARGE SCALE GENOMIC DNA]</scope>
    <source>
        <strain evidence="7 8">DSM 100556</strain>
    </source>
</reference>
<evidence type="ECO:0000256" key="4">
    <source>
        <dbReference type="ARBA" id="ARBA00023163"/>
    </source>
</evidence>
<dbReference type="STRING" id="1469948.GCA_000732725_02658"/>
<comment type="caution">
    <text evidence="7">The sequence shown here is derived from an EMBL/GenBank/DDBJ whole genome shotgun (WGS) entry which is preliminary data.</text>
</comment>
<dbReference type="AlphaFoldDB" id="A0A4R1R640"/>
<keyword evidence="3" id="KW-0238">DNA-binding</keyword>
<dbReference type="PROSITE" id="PS50937">
    <property type="entry name" value="HTH_MERR_2"/>
    <property type="match status" value="1"/>
</dbReference>
<dbReference type="GO" id="GO:0003700">
    <property type="term" value="F:DNA-binding transcription factor activity"/>
    <property type="evidence" value="ECO:0007669"/>
    <property type="project" value="InterPro"/>
</dbReference>
<dbReference type="InterPro" id="IPR000551">
    <property type="entry name" value="MerR-type_HTH_dom"/>
</dbReference>
<dbReference type="SUPFAM" id="SSF46955">
    <property type="entry name" value="Putative DNA-binding domain"/>
    <property type="match status" value="1"/>
</dbReference>
<dbReference type="PANTHER" id="PTHR30204">
    <property type="entry name" value="REDOX-CYCLING DRUG-SENSING TRANSCRIPTIONAL ACTIVATOR SOXR"/>
    <property type="match status" value="1"/>
</dbReference>
<protein>
    <submittedName>
        <fullName evidence="7">MerR-like DNA binding protein</fullName>
    </submittedName>
</protein>
<dbReference type="EMBL" id="SLUO01000001">
    <property type="protein sequence ID" value="TCL61014.1"/>
    <property type="molecule type" value="Genomic_DNA"/>
</dbReference>
<keyword evidence="2" id="KW-0805">Transcription regulation</keyword>
<organism evidence="7 8">
    <name type="scientific">Kineothrix alysoides</name>
    <dbReference type="NCBI Taxonomy" id="1469948"/>
    <lineage>
        <taxon>Bacteria</taxon>
        <taxon>Bacillati</taxon>
        <taxon>Bacillota</taxon>
        <taxon>Clostridia</taxon>
        <taxon>Lachnospirales</taxon>
        <taxon>Lachnospiraceae</taxon>
        <taxon>Kineothrix</taxon>
    </lineage>
</organism>
<feature type="domain" description="HTH merR-type" evidence="6">
    <location>
        <begin position="6"/>
        <end position="74"/>
    </location>
</feature>
<evidence type="ECO:0000256" key="2">
    <source>
        <dbReference type="ARBA" id="ARBA00023015"/>
    </source>
</evidence>
<gene>
    <name evidence="7" type="ORF">EDD76_101111</name>
</gene>
<accession>A0A4R1R640</accession>
<proteinExistence type="predicted"/>
<keyword evidence="1" id="KW-0678">Repressor</keyword>
<evidence type="ECO:0000259" key="6">
    <source>
        <dbReference type="PROSITE" id="PS50937"/>
    </source>
</evidence>
<dbReference type="Pfam" id="PF13411">
    <property type="entry name" value="MerR_1"/>
    <property type="match status" value="1"/>
</dbReference>
<dbReference type="SMART" id="SM00422">
    <property type="entry name" value="HTH_MERR"/>
    <property type="match status" value="1"/>
</dbReference>
<dbReference type="RefSeq" id="WP_031391336.1">
    <property type="nucleotide sequence ID" value="NZ_JPNB01000002.1"/>
</dbReference>
<keyword evidence="4" id="KW-0804">Transcription</keyword>
<name>A0A4R1R640_9FIRM</name>
<evidence type="ECO:0000313" key="8">
    <source>
        <dbReference type="Proteomes" id="UP000295718"/>
    </source>
</evidence>
<evidence type="ECO:0000256" key="5">
    <source>
        <dbReference type="SAM" id="MobiDB-lite"/>
    </source>
</evidence>
<dbReference type="InterPro" id="IPR009061">
    <property type="entry name" value="DNA-bd_dom_put_sf"/>
</dbReference>
<dbReference type="InterPro" id="IPR047057">
    <property type="entry name" value="MerR_fam"/>
</dbReference>
<sequence length="248" mass="29181">MERQTRYLISDAAKLVEVESHVLRYWEEELGIPIKRNELGHRYYTEEDVECFKEVKNLKEQGLQLKAIRVVVRNGRLERTSGNSMIENGLLHGERLDKTNENKRKAYESEGPESVMSKEHGGQMIEIIASKELTEARQESVGFGAIGREEKSMRLQILLQHMISEAVKESNKELCDDIKESVLKEMDYQFRIQEEKEEVRETERNRREDEHYKKIDELLRSYSKKGRRKEKAEEKQSRLAARKKPSIV</sequence>
<evidence type="ECO:0000256" key="3">
    <source>
        <dbReference type="ARBA" id="ARBA00023125"/>
    </source>
</evidence>
<evidence type="ECO:0000313" key="7">
    <source>
        <dbReference type="EMBL" id="TCL61014.1"/>
    </source>
</evidence>
<feature type="region of interest" description="Disordered" evidence="5">
    <location>
        <begin position="221"/>
        <end position="248"/>
    </location>
</feature>
<dbReference type="GO" id="GO:0003677">
    <property type="term" value="F:DNA binding"/>
    <property type="evidence" value="ECO:0007669"/>
    <property type="project" value="UniProtKB-KW"/>
</dbReference>
<evidence type="ECO:0000256" key="1">
    <source>
        <dbReference type="ARBA" id="ARBA00022491"/>
    </source>
</evidence>